<name>A0ABV6A3P5_9PSEU</name>
<dbReference type="InterPro" id="IPR050266">
    <property type="entry name" value="AB_hydrolase_sf"/>
</dbReference>
<dbReference type="RefSeq" id="WP_377858573.1">
    <property type="nucleotide sequence ID" value="NZ_JBHLZU010000024.1"/>
</dbReference>
<gene>
    <name evidence="2" type="ORF">ACFFQA_27925</name>
</gene>
<dbReference type="InterPro" id="IPR000073">
    <property type="entry name" value="AB_hydrolase_1"/>
</dbReference>
<keyword evidence="2" id="KW-0378">Hydrolase</keyword>
<dbReference type="SUPFAM" id="SSF53474">
    <property type="entry name" value="alpha/beta-Hydrolases"/>
    <property type="match status" value="1"/>
</dbReference>
<dbReference type="Gene3D" id="3.40.50.1820">
    <property type="entry name" value="alpha/beta hydrolase"/>
    <property type="match status" value="1"/>
</dbReference>
<dbReference type="EMBL" id="JBHLZU010000024">
    <property type="protein sequence ID" value="MFB9907782.1"/>
    <property type="molecule type" value="Genomic_DNA"/>
</dbReference>
<dbReference type="Proteomes" id="UP001589693">
    <property type="component" value="Unassembled WGS sequence"/>
</dbReference>
<comment type="caution">
    <text evidence="2">The sequence shown here is derived from an EMBL/GenBank/DDBJ whole genome shotgun (WGS) entry which is preliminary data.</text>
</comment>
<feature type="domain" description="AB hydrolase-1" evidence="1">
    <location>
        <begin position="14"/>
        <end position="237"/>
    </location>
</feature>
<keyword evidence="3" id="KW-1185">Reference proteome</keyword>
<accession>A0ABV6A3P5</accession>
<protein>
    <submittedName>
        <fullName evidence="2">Alpha/beta fold hydrolase</fullName>
    </submittedName>
</protein>
<dbReference type="PRINTS" id="PR00111">
    <property type="entry name" value="ABHYDROLASE"/>
</dbReference>
<dbReference type="PANTHER" id="PTHR43798">
    <property type="entry name" value="MONOACYLGLYCEROL LIPASE"/>
    <property type="match status" value="1"/>
</dbReference>
<sequence>MYVRSSGERGERPVLLLHGGGVAGWMWEPTTEHLPAGLRLIVPDLPGHDRSSEERYVSHDHVATELAAVIEREAERPVAVVGFSLGAQLAVLLAANRPDLVDRVAVVSAQATPTKAPGLTLGLLGATAPLAKLQWFAKLQAKALFIPAPLMDDYLRTSARISRETLVTTVGENIRFTEPPAWASFPGSALILAGEGERGFMKKSARLLNESLPGSELEIVGGCGHGIPLQRPDWFAQRLWNWLASES</sequence>
<reference evidence="2 3" key="1">
    <citation type="submission" date="2024-09" db="EMBL/GenBank/DDBJ databases">
        <authorList>
            <person name="Sun Q."/>
            <person name="Mori K."/>
        </authorList>
    </citation>
    <scope>NUCLEOTIDE SEQUENCE [LARGE SCALE GENOMIC DNA]</scope>
    <source>
        <strain evidence="2 3">TBRC 7907</strain>
    </source>
</reference>
<dbReference type="GO" id="GO:0016787">
    <property type="term" value="F:hydrolase activity"/>
    <property type="evidence" value="ECO:0007669"/>
    <property type="project" value="UniProtKB-KW"/>
</dbReference>
<evidence type="ECO:0000313" key="3">
    <source>
        <dbReference type="Proteomes" id="UP001589693"/>
    </source>
</evidence>
<evidence type="ECO:0000259" key="1">
    <source>
        <dbReference type="Pfam" id="PF12697"/>
    </source>
</evidence>
<evidence type="ECO:0000313" key="2">
    <source>
        <dbReference type="EMBL" id="MFB9907782.1"/>
    </source>
</evidence>
<dbReference type="Pfam" id="PF12697">
    <property type="entry name" value="Abhydrolase_6"/>
    <property type="match status" value="1"/>
</dbReference>
<organism evidence="2 3">
    <name type="scientific">Allokutzneria oryzae</name>
    <dbReference type="NCBI Taxonomy" id="1378989"/>
    <lineage>
        <taxon>Bacteria</taxon>
        <taxon>Bacillati</taxon>
        <taxon>Actinomycetota</taxon>
        <taxon>Actinomycetes</taxon>
        <taxon>Pseudonocardiales</taxon>
        <taxon>Pseudonocardiaceae</taxon>
        <taxon>Allokutzneria</taxon>
    </lineage>
</organism>
<proteinExistence type="predicted"/>
<dbReference type="InterPro" id="IPR029058">
    <property type="entry name" value="AB_hydrolase_fold"/>
</dbReference>